<evidence type="ECO:0000256" key="1">
    <source>
        <dbReference type="ARBA" id="ARBA00037961"/>
    </source>
</evidence>
<dbReference type="InterPro" id="IPR001303">
    <property type="entry name" value="Aldolase_II/adducin_N"/>
</dbReference>
<keyword evidence="4" id="KW-1185">Reference proteome</keyword>
<dbReference type="SMART" id="SM01007">
    <property type="entry name" value="Aldolase_II"/>
    <property type="match status" value="1"/>
</dbReference>
<dbReference type="GO" id="GO:0005856">
    <property type="term" value="C:cytoskeleton"/>
    <property type="evidence" value="ECO:0007669"/>
    <property type="project" value="TreeGrafter"/>
</dbReference>
<dbReference type="NCBIfam" id="NF005451">
    <property type="entry name" value="PRK07044.1"/>
    <property type="match status" value="1"/>
</dbReference>
<name>A0A368XQS5_9BURK</name>
<dbReference type="EMBL" id="QPJK01000005">
    <property type="protein sequence ID" value="RCW70323.1"/>
    <property type="molecule type" value="Genomic_DNA"/>
</dbReference>
<dbReference type="InterPro" id="IPR051017">
    <property type="entry name" value="Aldolase-II_Adducin_sf"/>
</dbReference>
<dbReference type="GO" id="GO:0051015">
    <property type="term" value="F:actin filament binding"/>
    <property type="evidence" value="ECO:0007669"/>
    <property type="project" value="TreeGrafter"/>
</dbReference>
<organism evidence="3 4">
    <name type="scientific">Pseudorhodoferax soli</name>
    <dbReference type="NCBI Taxonomy" id="545864"/>
    <lineage>
        <taxon>Bacteria</taxon>
        <taxon>Pseudomonadati</taxon>
        <taxon>Pseudomonadota</taxon>
        <taxon>Betaproteobacteria</taxon>
        <taxon>Burkholderiales</taxon>
        <taxon>Comamonadaceae</taxon>
    </lineage>
</organism>
<comment type="caution">
    <text evidence="3">The sequence shown here is derived from an EMBL/GenBank/DDBJ whole genome shotgun (WGS) entry which is preliminary data.</text>
</comment>
<dbReference type="InterPro" id="IPR036409">
    <property type="entry name" value="Aldolase_II/adducin_N_sf"/>
</dbReference>
<sequence length="256" mass="28201">MSQRHIYPQVRESVSDAEWTQRVHLAGCYRLLAHYRMTDLIYTHVSARVPGTAGEFLINPYGLMFDEISASNLVKVDHEGRALLDPTGLGCNPAGFVIHSCIHRARADLHCVIHTHTAAGIGVAAQEQGLRMLSQHAMRFHGALSYHDYEGVALDADEQPRLVRDLGPLNKAMVLRNHGLLTAGETVRAAFDLMFYLERACQAQIAALAGGAAVRECSEAVAAKVARQFCEPDGSELHDWPALMRMLDRLGQAYSD</sequence>
<evidence type="ECO:0000313" key="3">
    <source>
        <dbReference type="EMBL" id="RCW70323.1"/>
    </source>
</evidence>
<proteinExistence type="inferred from homology"/>
<dbReference type="AlphaFoldDB" id="A0A368XQS5"/>
<reference evidence="3 4" key="1">
    <citation type="submission" date="2018-07" db="EMBL/GenBank/DDBJ databases">
        <title>Genomic Encyclopedia of Type Strains, Phase IV (KMG-IV): sequencing the most valuable type-strain genomes for metagenomic binning, comparative biology and taxonomic classification.</title>
        <authorList>
            <person name="Goeker M."/>
        </authorList>
    </citation>
    <scope>NUCLEOTIDE SEQUENCE [LARGE SCALE GENOMIC DNA]</scope>
    <source>
        <strain evidence="3 4">DSM 21634</strain>
    </source>
</reference>
<dbReference type="RefSeq" id="WP_114469272.1">
    <property type="nucleotide sequence ID" value="NZ_QPJK01000005.1"/>
</dbReference>
<dbReference type="Proteomes" id="UP000252884">
    <property type="component" value="Unassembled WGS sequence"/>
</dbReference>
<accession>A0A368XQS5</accession>
<gene>
    <name evidence="3" type="ORF">DES41_105265</name>
</gene>
<evidence type="ECO:0000313" key="4">
    <source>
        <dbReference type="Proteomes" id="UP000252884"/>
    </source>
</evidence>
<dbReference type="OrthoDB" id="8859181at2"/>
<dbReference type="Gene3D" id="3.40.225.10">
    <property type="entry name" value="Class II aldolase/adducin N-terminal domain"/>
    <property type="match status" value="1"/>
</dbReference>
<dbReference type="PANTHER" id="PTHR10672">
    <property type="entry name" value="ADDUCIN"/>
    <property type="match status" value="1"/>
</dbReference>
<dbReference type="Pfam" id="PF00596">
    <property type="entry name" value="Aldolase_II"/>
    <property type="match status" value="1"/>
</dbReference>
<comment type="similarity">
    <text evidence="1">Belongs to the aldolase class II family.</text>
</comment>
<protein>
    <submittedName>
        <fullName evidence="3">Ribulose-5-phosphate 4-epimerase/fuculose-1-phosphate aldolase</fullName>
    </submittedName>
</protein>
<dbReference type="PANTHER" id="PTHR10672:SF3">
    <property type="entry name" value="PROTEIN HU-LI TAI SHAO"/>
    <property type="match status" value="1"/>
</dbReference>
<evidence type="ECO:0000259" key="2">
    <source>
        <dbReference type="SMART" id="SM01007"/>
    </source>
</evidence>
<dbReference type="SUPFAM" id="SSF53639">
    <property type="entry name" value="AraD/HMP-PK domain-like"/>
    <property type="match status" value="1"/>
</dbReference>
<feature type="domain" description="Class II aldolase/adducin N-terminal" evidence="2">
    <location>
        <begin position="23"/>
        <end position="205"/>
    </location>
</feature>